<dbReference type="PANTHER" id="PTHR43800:SF1">
    <property type="entry name" value="PEPTIDYL-LYSINE N-ACETYLTRANSFERASE YJAB"/>
    <property type="match status" value="1"/>
</dbReference>
<keyword evidence="2" id="KW-0012">Acyltransferase</keyword>
<accession>A0A9Q9UR65</accession>
<dbReference type="GO" id="GO:0016747">
    <property type="term" value="F:acyltransferase activity, transferring groups other than amino-acyl groups"/>
    <property type="evidence" value="ECO:0007669"/>
    <property type="project" value="InterPro"/>
</dbReference>
<reference evidence="4 5" key="1">
    <citation type="submission" date="2019-09" db="EMBL/GenBank/DDBJ databases">
        <authorList>
            <person name="Depoorter E."/>
        </authorList>
    </citation>
    <scope>NUCLEOTIDE SEQUENCE [LARGE SCALE GENOMIC DNA]</scope>
    <source>
        <strain evidence="4">LMG 24066</strain>
    </source>
</reference>
<dbReference type="InterPro" id="IPR000182">
    <property type="entry name" value="GNAT_dom"/>
</dbReference>
<dbReference type="PANTHER" id="PTHR43800">
    <property type="entry name" value="PEPTIDYL-LYSINE N-ACETYLTRANSFERASE YJAB"/>
    <property type="match status" value="1"/>
</dbReference>
<protein>
    <submittedName>
        <fullName evidence="4">Acetyltransferase</fullName>
    </submittedName>
</protein>
<evidence type="ECO:0000256" key="2">
    <source>
        <dbReference type="ARBA" id="ARBA00023315"/>
    </source>
</evidence>
<dbReference type="AlphaFoldDB" id="A0A9Q9UR65"/>
<dbReference type="RefSeq" id="WP_174992648.1">
    <property type="nucleotide sequence ID" value="NZ_CABVPX010000009.1"/>
</dbReference>
<evidence type="ECO:0000259" key="3">
    <source>
        <dbReference type="PROSITE" id="PS51186"/>
    </source>
</evidence>
<evidence type="ECO:0000256" key="1">
    <source>
        <dbReference type="ARBA" id="ARBA00022679"/>
    </source>
</evidence>
<name>A0A9Q9UR65_9BURK</name>
<sequence>MDILIRTYQPSDLHALSAIWFDASMLAHPFLGNARLRQQRALVEDIYLPRSETWVACRADEPVGFIGLLDGSIGGLFVAPAMHGHGIGRALVEHALAIKGALDLEVYADNRDARAFYGRLGFEAVSRRDEDDEGLPFANIRMRSTR</sequence>
<dbReference type="PROSITE" id="PS51186">
    <property type="entry name" value="GNAT"/>
    <property type="match status" value="1"/>
</dbReference>
<dbReference type="EMBL" id="CABVPX010000009">
    <property type="protein sequence ID" value="VWB59570.1"/>
    <property type="molecule type" value="Genomic_DNA"/>
</dbReference>
<dbReference type="InterPro" id="IPR016181">
    <property type="entry name" value="Acyl_CoA_acyltransferase"/>
</dbReference>
<proteinExistence type="predicted"/>
<dbReference type="SUPFAM" id="SSF55729">
    <property type="entry name" value="Acyl-CoA N-acyltransferases (Nat)"/>
    <property type="match status" value="1"/>
</dbReference>
<dbReference type="Gene3D" id="3.40.630.30">
    <property type="match status" value="1"/>
</dbReference>
<evidence type="ECO:0000313" key="5">
    <source>
        <dbReference type="Proteomes" id="UP000494172"/>
    </source>
</evidence>
<organism evidence="4 5">
    <name type="scientific">Burkholderia arboris</name>
    <dbReference type="NCBI Taxonomy" id="488730"/>
    <lineage>
        <taxon>Bacteria</taxon>
        <taxon>Pseudomonadati</taxon>
        <taxon>Pseudomonadota</taxon>
        <taxon>Betaproteobacteria</taxon>
        <taxon>Burkholderiales</taxon>
        <taxon>Burkholderiaceae</taxon>
        <taxon>Burkholderia</taxon>
        <taxon>Burkholderia cepacia complex</taxon>
    </lineage>
</organism>
<keyword evidence="1" id="KW-0808">Transferase</keyword>
<dbReference type="Proteomes" id="UP000494172">
    <property type="component" value="Unassembled WGS sequence"/>
</dbReference>
<comment type="caution">
    <text evidence="4">The sequence shown here is derived from an EMBL/GenBank/DDBJ whole genome shotgun (WGS) entry which is preliminary data.</text>
</comment>
<evidence type="ECO:0000313" key="4">
    <source>
        <dbReference type="EMBL" id="VWB59570.1"/>
    </source>
</evidence>
<feature type="domain" description="N-acetyltransferase" evidence="3">
    <location>
        <begin position="3"/>
        <end position="146"/>
    </location>
</feature>
<dbReference type="CDD" id="cd04301">
    <property type="entry name" value="NAT_SF"/>
    <property type="match status" value="1"/>
</dbReference>
<gene>
    <name evidence="4" type="ORF">BAR24066_02752</name>
</gene>
<dbReference type="Pfam" id="PF13508">
    <property type="entry name" value="Acetyltransf_7"/>
    <property type="match status" value="1"/>
</dbReference>